<evidence type="ECO:0000313" key="3">
    <source>
        <dbReference type="Proteomes" id="UP000053029"/>
    </source>
</evidence>
<dbReference type="STRING" id="1442368.A0A0D2F1A3"/>
<dbReference type="GeneID" id="25306502"/>
<evidence type="ECO:0000256" key="1">
    <source>
        <dbReference type="SAM" id="MobiDB-lite"/>
    </source>
</evidence>
<sequence>MTTTSSVSSTTSIATYPGYPGLNDSNSIWLDWNLTSRTSSLPIEAVSTATTSSSSLSPTTTSSTFGYPGFNDSNSIWLDWNLTSFSKTQTTSALPVDAATTSLSSSLSTTTSSSFAYPTTGNWTGHNESAWLDWNLTVTRTSTLYVDGQTTSSSIATTTSSVRAYPTGSWTESQWLDWTRTTSSGIVSTTSSSQASYPTFPAYNGTGNWSDWLSNLTYSSSSRFVAPQTTTSSVLSVDATSLQPTSSTTSVAGYPTIPAYNGSYPSSNWTDWNGTIPWNVTDGRGSTTTSILYVSPTATSYTSGSTSTTASPVAPTTTSTWAYNGTGSGNWTDWASNGTAPLNYTIPHTNSTNSTAGGGNSTYPAGSSSGCSATAPSQLLENPSFECSGTGWNLDEVDIVWGSASESSTSARRIRDILSPDSAYDGKGFARFEPTSEDVTATLSQTLAAPATSGSYWYSFAYRVPSSGVTPDECKLTVSNDEGTLATLGSLSAASTWTMTGKEFQVTSSASTFSLVFSCSGVQTASPILDIDNIRMGMGGGNWTAVNGTSGGHSNSTGLPTWSAPSNITYSPPSTNLTRPDEAGSPIDYSGGAAGAPTQTTSSTEPVTTSTVPAPAAPTLADFEIPVPPPSSSSAVPTTSSPTAPAAATGASGPPDVSDPTTSADPVVASTTAPAAVEEPSTTTATYPSSTVFSSRNRVKRHRYHRN</sequence>
<dbReference type="Proteomes" id="UP000053029">
    <property type="component" value="Unassembled WGS sequence"/>
</dbReference>
<organism evidence="2 3">
    <name type="scientific">Fonsecaea pedrosoi CBS 271.37</name>
    <dbReference type="NCBI Taxonomy" id="1442368"/>
    <lineage>
        <taxon>Eukaryota</taxon>
        <taxon>Fungi</taxon>
        <taxon>Dikarya</taxon>
        <taxon>Ascomycota</taxon>
        <taxon>Pezizomycotina</taxon>
        <taxon>Eurotiomycetes</taxon>
        <taxon>Chaetothyriomycetidae</taxon>
        <taxon>Chaetothyriales</taxon>
        <taxon>Herpotrichiellaceae</taxon>
        <taxon>Fonsecaea</taxon>
    </lineage>
</organism>
<feature type="compositionally biased region" description="Low complexity" evidence="1">
    <location>
        <begin position="632"/>
        <end position="655"/>
    </location>
</feature>
<gene>
    <name evidence="2" type="ORF">Z517_07012</name>
</gene>
<dbReference type="EMBL" id="KN846972">
    <property type="protein sequence ID" value="KIW80397.1"/>
    <property type="molecule type" value="Genomic_DNA"/>
</dbReference>
<feature type="compositionally biased region" description="Polar residues" evidence="1">
    <location>
        <begin position="559"/>
        <end position="578"/>
    </location>
</feature>
<reference evidence="2 3" key="1">
    <citation type="submission" date="2015-01" db="EMBL/GenBank/DDBJ databases">
        <title>The Genome Sequence of Fonsecaea pedrosoi CBS 271.37.</title>
        <authorList>
            <consortium name="The Broad Institute Genomics Platform"/>
            <person name="Cuomo C."/>
            <person name="de Hoog S."/>
            <person name="Gorbushina A."/>
            <person name="Stielow B."/>
            <person name="Teixiera M."/>
            <person name="Abouelleil A."/>
            <person name="Chapman S.B."/>
            <person name="Priest M."/>
            <person name="Young S.K."/>
            <person name="Wortman J."/>
            <person name="Nusbaum C."/>
            <person name="Birren B."/>
        </authorList>
    </citation>
    <scope>NUCLEOTIDE SEQUENCE [LARGE SCALE GENOMIC DNA]</scope>
    <source>
        <strain evidence="2 3">CBS 271.37</strain>
    </source>
</reference>
<accession>A0A0D2F1A3</accession>
<dbReference type="VEuPathDB" id="FungiDB:Z517_07012"/>
<feature type="compositionally biased region" description="Low complexity" evidence="1">
    <location>
        <begin position="597"/>
        <end position="619"/>
    </location>
</feature>
<protein>
    <submittedName>
        <fullName evidence="2">Unplaced genomic scaffold supercont1.4, whole genome shotgun sequence</fullName>
    </submittedName>
</protein>
<keyword evidence="3" id="KW-1185">Reference proteome</keyword>
<dbReference type="AlphaFoldDB" id="A0A0D2F1A3"/>
<dbReference type="OrthoDB" id="4160963at2759"/>
<dbReference type="RefSeq" id="XP_013284205.1">
    <property type="nucleotide sequence ID" value="XM_013428751.1"/>
</dbReference>
<feature type="compositionally biased region" description="Low complexity" evidence="1">
    <location>
        <begin position="664"/>
        <end position="691"/>
    </location>
</feature>
<feature type="region of interest" description="Disordered" evidence="1">
    <location>
        <begin position="551"/>
        <end position="707"/>
    </location>
</feature>
<dbReference type="HOGENOM" id="CLU_390307_0_0_1"/>
<evidence type="ECO:0000313" key="2">
    <source>
        <dbReference type="EMBL" id="KIW80397.1"/>
    </source>
</evidence>
<feature type="compositionally biased region" description="Basic residues" evidence="1">
    <location>
        <begin position="697"/>
        <end position="707"/>
    </location>
</feature>
<proteinExistence type="predicted"/>
<name>A0A0D2F1A3_9EURO</name>